<evidence type="ECO:0000256" key="7">
    <source>
        <dbReference type="ARBA" id="ARBA00022741"/>
    </source>
</evidence>
<dbReference type="InterPro" id="IPR051931">
    <property type="entry name" value="PAK3-like"/>
</dbReference>
<dbReference type="EC" id="2.7.11.1" evidence="3"/>
<dbReference type="GO" id="GO:0004674">
    <property type="term" value="F:protein serine/threonine kinase activity"/>
    <property type="evidence" value="ECO:0007669"/>
    <property type="project" value="UniProtKB-KW"/>
</dbReference>
<dbReference type="AlphaFoldDB" id="H0ER98"/>
<keyword evidence="8 12" id="KW-0418">Kinase</keyword>
<dbReference type="Gene3D" id="3.30.200.20">
    <property type="entry name" value="Phosphorylase Kinase, domain 1"/>
    <property type="match status" value="1"/>
</dbReference>
<dbReference type="PANTHER" id="PTHR45832">
    <property type="entry name" value="SERINE/THREONINE-PROTEIN KINASE SAMKA-RELATED-RELATED"/>
    <property type="match status" value="1"/>
</dbReference>
<evidence type="ECO:0000256" key="1">
    <source>
        <dbReference type="ARBA" id="ARBA00004496"/>
    </source>
</evidence>
<evidence type="ECO:0000256" key="2">
    <source>
        <dbReference type="ARBA" id="ARBA00008874"/>
    </source>
</evidence>
<dbReference type="SUPFAM" id="SSF56112">
    <property type="entry name" value="Protein kinase-like (PK-like)"/>
    <property type="match status" value="1"/>
</dbReference>
<feature type="domain" description="Protein kinase" evidence="11">
    <location>
        <begin position="251"/>
        <end position="502"/>
    </location>
</feature>
<comment type="caution">
    <text evidence="12">The sequence shown here is derived from an EMBL/GenBank/DDBJ whole genome shotgun (WGS) entry which is preliminary data.</text>
</comment>
<evidence type="ECO:0000256" key="9">
    <source>
        <dbReference type="ARBA" id="ARBA00022840"/>
    </source>
</evidence>
<comment type="similarity">
    <text evidence="2">Belongs to the protein kinase superfamily. STE Ser/Thr protein kinase family. STE20 subfamily.</text>
</comment>
<comment type="subcellular location">
    <subcellularLocation>
        <location evidence="1">Cytoplasm</location>
    </subcellularLocation>
</comment>
<keyword evidence="6" id="KW-0808">Transferase</keyword>
<dbReference type="Proteomes" id="UP000005446">
    <property type="component" value="Unassembled WGS sequence"/>
</dbReference>
<feature type="binding site" evidence="10">
    <location>
        <position position="280"/>
    </location>
    <ligand>
        <name>ATP</name>
        <dbReference type="ChEBI" id="CHEBI:30616"/>
    </ligand>
</feature>
<dbReference type="FunFam" id="1.10.510.10:FF:000011">
    <property type="entry name" value="Non-specific serine/threonine protein kinase"/>
    <property type="match status" value="1"/>
</dbReference>
<dbReference type="Gene3D" id="1.10.510.10">
    <property type="entry name" value="Transferase(Phosphotransferase) domain 1"/>
    <property type="match status" value="1"/>
</dbReference>
<dbReference type="InterPro" id="IPR008271">
    <property type="entry name" value="Ser/Thr_kinase_AS"/>
</dbReference>
<dbReference type="HOGENOM" id="CLU_000288_26_6_1"/>
<dbReference type="PROSITE" id="PS50011">
    <property type="entry name" value="PROTEIN_KINASE_DOM"/>
    <property type="match status" value="1"/>
</dbReference>
<dbReference type="PROSITE" id="PS00108">
    <property type="entry name" value="PROTEIN_KINASE_ST"/>
    <property type="match status" value="1"/>
</dbReference>
<evidence type="ECO:0000313" key="12">
    <source>
        <dbReference type="EMBL" id="EHK98926.1"/>
    </source>
</evidence>
<evidence type="ECO:0000256" key="8">
    <source>
        <dbReference type="ARBA" id="ARBA00022777"/>
    </source>
</evidence>
<evidence type="ECO:0000313" key="13">
    <source>
        <dbReference type="Proteomes" id="UP000005446"/>
    </source>
</evidence>
<dbReference type="GO" id="GO:0005737">
    <property type="term" value="C:cytoplasm"/>
    <property type="evidence" value="ECO:0007669"/>
    <property type="project" value="UniProtKB-SubCell"/>
</dbReference>
<dbReference type="InterPro" id="IPR017441">
    <property type="entry name" value="Protein_kinase_ATP_BS"/>
</dbReference>
<reference evidence="12 13" key="1">
    <citation type="journal article" date="2012" name="Eukaryot. Cell">
        <title>Genome sequence of the fungus Glarea lozoyensis: the first genome sequence of a species from the Helotiaceae family.</title>
        <authorList>
            <person name="Youssar L."/>
            <person name="Gruening B.A."/>
            <person name="Erxleben A."/>
            <person name="Guenther S."/>
            <person name="Huettel W."/>
        </authorList>
    </citation>
    <scope>NUCLEOTIDE SEQUENCE [LARGE SCALE GENOMIC DNA]</scope>
    <source>
        <strain evidence="13">ATCC 74030 / MF5533</strain>
    </source>
</reference>
<keyword evidence="4" id="KW-0963">Cytoplasm</keyword>
<protein>
    <recommendedName>
        <fullName evidence="3">non-specific serine/threonine protein kinase</fullName>
        <ecNumber evidence="3">2.7.11.1</ecNumber>
    </recommendedName>
</protein>
<keyword evidence="9 10" id="KW-0067">ATP-binding</keyword>
<organism evidence="12 13">
    <name type="scientific">Glarea lozoyensis (strain ATCC 74030 / MF5533)</name>
    <dbReference type="NCBI Taxonomy" id="1104152"/>
    <lineage>
        <taxon>Eukaryota</taxon>
        <taxon>Fungi</taxon>
        <taxon>Dikarya</taxon>
        <taxon>Ascomycota</taxon>
        <taxon>Pezizomycotina</taxon>
        <taxon>Leotiomycetes</taxon>
        <taxon>Helotiales</taxon>
        <taxon>Helotiaceae</taxon>
        <taxon>Glarea</taxon>
    </lineage>
</organism>
<evidence type="ECO:0000259" key="11">
    <source>
        <dbReference type="PROSITE" id="PS50011"/>
    </source>
</evidence>
<keyword evidence="13" id="KW-1185">Reference proteome</keyword>
<dbReference type="OrthoDB" id="248923at2759"/>
<dbReference type="EMBL" id="AGUE01000134">
    <property type="protein sequence ID" value="EHK98926.1"/>
    <property type="molecule type" value="Genomic_DNA"/>
</dbReference>
<accession>H0ER98</accession>
<evidence type="ECO:0000256" key="4">
    <source>
        <dbReference type="ARBA" id="ARBA00022490"/>
    </source>
</evidence>
<gene>
    <name evidence="12" type="ORF">M7I_5216</name>
</gene>
<dbReference type="CDD" id="cd06614">
    <property type="entry name" value="STKc_PAK"/>
    <property type="match status" value="1"/>
</dbReference>
<dbReference type="GO" id="GO:0005524">
    <property type="term" value="F:ATP binding"/>
    <property type="evidence" value="ECO:0007669"/>
    <property type="project" value="UniProtKB-UniRule"/>
</dbReference>
<evidence type="ECO:0000256" key="3">
    <source>
        <dbReference type="ARBA" id="ARBA00012513"/>
    </source>
</evidence>
<evidence type="ECO:0000256" key="10">
    <source>
        <dbReference type="PROSITE-ProRule" id="PRU10141"/>
    </source>
</evidence>
<dbReference type="PANTHER" id="PTHR45832:SF22">
    <property type="entry name" value="SERINE_THREONINE-PROTEIN KINASE SAMKA-RELATED"/>
    <property type="match status" value="1"/>
</dbReference>
<keyword evidence="5" id="KW-0723">Serine/threonine-protein kinase</keyword>
<dbReference type="FunCoup" id="H0ER98">
    <property type="interactions" value="400"/>
</dbReference>
<name>H0ER98_GLAL7</name>
<evidence type="ECO:0000256" key="5">
    <source>
        <dbReference type="ARBA" id="ARBA00022527"/>
    </source>
</evidence>
<dbReference type="InterPro" id="IPR011009">
    <property type="entry name" value="Kinase-like_dom_sf"/>
</dbReference>
<sequence>MLDMTKIPDNLHGITKKEQDEHPQAIVDIVGFYKENAEKGQDDVWDKFEHANDFSVRRAMAQWQVHLRVPDSHQTMKPVSRIQDLHRQCHVLELLGLLKVWHFSRKIQTQTVLFQVVPLRDHLFLFKGRLELHLLRLWEITKILHMFHRQNRRRCFQRNTGRDQSHVPTATLRIKHRRLKLYLHRRRTSNRSMNNNSKLCIRHRKLNWRGNSANEDLVRHLLHHKLNFSALQSSMAFRIRICTEGDPRDIYKELTKIGQGASGGVFTGYERGTNRLVAIKQMNLEQQPKKDLIINEILVMKDSSHPNIVNFIDSFLVTGELWVIMEFMEGGSLTDVVTFNIMTEGQIASICRETLKGLQHLHSKGVIHRDIKSDNILLSLDGNIKLTDFGFCAQINEAHNKRTTMVGTPYWMAPEVVTRKEYGRKVDIWSLGIMAIEMIEGEPPYLNESPLRALYLIATNGTPTIKDPGALSPVFTDFLQFALKVDPEKRASAHDLLRHDFMRKCSDLIELAPLVRSARSARAQEKAQKAAS</sequence>
<dbReference type="InterPro" id="IPR000719">
    <property type="entry name" value="Prot_kinase_dom"/>
</dbReference>
<keyword evidence="7 10" id="KW-0547">Nucleotide-binding</keyword>
<evidence type="ECO:0000256" key="6">
    <source>
        <dbReference type="ARBA" id="ARBA00022679"/>
    </source>
</evidence>
<dbReference type="Pfam" id="PF00069">
    <property type="entry name" value="Pkinase"/>
    <property type="match status" value="1"/>
</dbReference>
<dbReference type="SMART" id="SM00220">
    <property type="entry name" value="S_TKc"/>
    <property type="match status" value="1"/>
</dbReference>
<dbReference type="InParanoid" id="H0ER98"/>
<dbReference type="PROSITE" id="PS00107">
    <property type="entry name" value="PROTEIN_KINASE_ATP"/>
    <property type="match status" value="1"/>
</dbReference>
<proteinExistence type="inferred from homology"/>